<dbReference type="Pfam" id="PF00440">
    <property type="entry name" value="TetR_N"/>
    <property type="match status" value="1"/>
</dbReference>
<dbReference type="EMBL" id="JAUHQA010000001">
    <property type="protein sequence ID" value="MDN4481381.1"/>
    <property type="molecule type" value="Genomic_DNA"/>
</dbReference>
<dbReference type="Proteomes" id="UP001172708">
    <property type="component" value="Unassembled WGS sequence"/>
</dbReference>
<evidence type="ECO:0000259" key="6">
    <source>
        <dbReference type="PROSITE" id="PS50977"/>
    </source>
</evidence>
<dbReference type="InterPro" id="IPR036271">
    <property type="entry name" value="Tet_transcr_reg_TetR-rel_C_sf"/>
</dbReference>
<reference evidence="7" key="1">
    <citation type="submission" date="2023-06" db="EMBL/GenBank/DDBJ databases">
        <title>Egi l300058.</title>
        <authorList>
            <person name="Gao L."/>
            <person name="Fang B.-Z."/>
            <person name="Li W.-J."/>
        </authorList>
    </citation>
    <scope>NUCLEOTIDE SEQUENCE</scope>
    <source>
        <strain evidence="7">EGI L300058</strain>
    </source>
</reference>
<dbReference type="Pfam" id="PF13977">
    <property type="entry name" value="TetR_C_6"/>
    <property type="match status" value="1"/>
</dbReference>
<evidence type="ECO:0000256" key="5">
    <source>
        <dbReference type="PROSITE-ProRule" id="PRU00335"/>
    </source>
</evidence>
<keyword evidence="3 5" id="KW-0238">DNA-binding</keyword>
<keyword evidence="4" id="KW-0804">Transcription</keyword>
<evidence type="ECO:0000256" key="1">
    <source>
        <dbReference type="ARBA" id="ARBA00022491"/>
    </source>
</evidence>
<dbReference type="PROSITE" id="PS50977">
    <property type="entry name" value="HTH_TETR_2"/>
    <property type="match status" value="1"/>
</dbReference>
<dbReference type="SUPFAM" id="SSF46689">
    <property type="entry name" value="Homeodomain-like"/>
    <property type="match status" value="1"/>
</dbReference>
<evidence type="ECO:0000256" key="3">
    <source>
        <dbReference type="ARBA" id="ARBA00023125"/>
    </source>
</evidence>
<feature type="domain" description="HTH tetR-type" evidence="6">
    <location>
        <begin position="14"/>
        <end position="74"/>
    </location>
</feature>
<evidence type="ECO:0000313" key="7">
    <source>
        <dbReference type="EMBL" id="MDN4481381.1"/>
    </source>
</evidence>
<dbReference type="Gene3D" id="1.10.357.10">
    <property type="entry name" value="Tetracycline Repressor, domain 2"/>
    <property type="match status" value="1"/>
</dbReference>
<dbReference type="SUPFAM" id="SSF48498">
    <property type="entry name" value="Tetracyclin repressor-like, C-terminal domain"/>
    <property type="match status" value="1"/>
</dbReference>
<feature type="DNA-binding region" description="H-T-H motif" evidence="5">
    <location>
        <begin position="37"/>
        <end position="56"/>
    </location>
</feature>
<dbReference type="InterPro" id="IPR001647">
    <property type="entry name" value="HTH_TetR"/>
</dbReference>
<dbReference type="PRINTS" id="PR00455">
    <property type="entry name" value="HTHTETR"/>
</dbReference>
<evidence type="ECO:0000313" key="8">
    <source>
        <dbReference type="Proteomes" id="UP001172708"/>
    </source>
</evidence>
<gene>
    <name evidence="7" type="ORF">QQX02_10640</name>
</gene>
<comment type="caution">
    <text evidence="7">The sequence shown here is derived from an EMBL/GenBank/DDBJ whole genome shotgun (WGS) entry which is preliminary data.</text>
</comment>
<sequence length="200" mass="21731">MDADRDGDGYQKGRDTRAQILDAAMRQFAVSGYRGSSLRDIAASAGLTHPGLLYHFPTKASLLSAVLEYRDRVDSQDRPVRGELGLDALRSMVASARHNETQRGIVELFAVLSAEATGTDHPAHEYFARRYATLLARVTSAYEVARDEGALRPGIDPSAAASQLVALMDGLQVQWLMGARPTPMGDLVKAHIDAQLTRPL</sequence>
<accession>A0ABT8GKC3</accession>
<proteinExistence type="predicted"/>
<dbReference type="InterPro" id="IPR039538">
    <property type="entry name" value="BetI_C"/>
</dbReference>
<keyword evidence="2" id="KW-0805">Transcription regulation</keyword>
<dbReference type="PANTHER" id="PTHR47506:SF6">
    <property type="entry name" value="HTH-TYPE TRANSCRIPTIONAL REPRESSOR NEMR"/>
    <property type="match status" value="1"/>
</dbReference>
<dbReference type="PANTHER" id="PTHR47506">
    <property type="entry name" value="TRANSCRIPTIONAL REGULATORY PROTEIN"/>
    <property type="match status" value="1"/>
</dbReference>
<dbReference type="RefSeq" id="WP_301142987.1">
    <property type="nucleotide sequence ID" value="NZ_JAUHQA010000001.1"/>
</dbReference>
<evidence type="ECO:0000256" key="2">
    <source>
        <dbReference type="ARBA" id="ARBA00023015"/>
    </source>
</evidence>
<keyword evidence="1" id="KW-0678">Repressor</keyword>
<name>A0ABT8GKC3_9MICO</name>
<protein>
    <submittedName>
        <fullName evidence="7">TetR family transcriptional regulator</fullName>
    </submittedName>
</protein>
<keyword evidence="8" id="KW-1185">Reference proteome</keyword>
<dbReference type="InterPro" id="IPR009057">
    <property type="entry name" value="Homeodomain-like_sf"/>
</dbReference>
<evidence type="ECO:0000256" key="4">
    <source>
        <dbReference type="ARBA" id="ARBA00023163"/>
    </source>
</evidence>
<organism evidence="7 8">
    <name type="scientific">Demequina muriae</name>
    <dbReference type="NCBI Taxonomy" id="3051664"/>
    <lineage>
        <taxon>Bacteria</taxon>
        <taxon>Bacillati</taxon>
        <taxon>Actinomycetota</taxon>
        <taxon>Actinomycetes</taxon>
        <taxon>Micrococcales</taxon>
        <taxon>Demequinaceae</taxon>
        <taxon>Demequina</taxon>
    </lineage>
</organism>